<feature type="domain" description="Beta-lactamase-related" evidence="4">
    <location>
        <begin position="23"/>
        <end position="340"/>
    </location>
</feature>
<organism evidence="5 6">
    <name type="scientific">Pseudoduganella guangdongensis</name>
    <dbReference type="NCBI Taxonomy" id="2692179"/>
    <lineage>
        <taxon>Bacteria</taxon>
        <taxon>Pseudomonadati</taxon>
        <taxon>Pseudomonadota</taxon>
        <taxon>Betaproteobacteria</taxon>
        <taxon>Burkholderiales</taxon>
        <taxon>Oxalobacteraceae</taxon>
        <taxon>Telluria group</taxon>
        <taxon>Pseudoduganella</taxon>
    </lineage>
</organism>
<keyword evidence="6" id="KW-1185">Reference proteome</keyword>
<keyword evidence="2" id="KW-0472">Membrane</keyword>
<dbReference type="GO" id="GO:0016020">
    <property type="term" value="C:membrane"/>
    <property type="evidence" value="ECO:0007669"/>
    <property type="project" value="UniProtKB-SubCell"/>
</dbReference>
<evidence type="ECO:0000313" key="6">
    <source>
        <dbReference type="Proteomes" id="UP000448575"/>
    </source>
</evidence>
<evidence type="ECO:0000256" key="3">
    <source>
        <dbReference type="SAM" id="SignalP"/>
    </source>
</evidence>
<dbReference type="PANTHER" id="PTHR46825:SF11">
    <property type="entry name" value="PENICILLIN-BINDING PROTEIN 4"/>
    <property type="match status" value="1"/>
</dbReference>
<proteinExistence type="predicted"/>
<sequence>MRKISLLLCGLALTAPSTQAGELDQLVAAALKDRTIPAMAVTVVRNGKVEEQSVGGVRARGSAARASLDDAWHIGSDAKAMTATLIARLVENGTLSWATPLKQMLPLEGMRAEYADVTLADLLSHRAGLPPNSDEKRIEATRSDPRPLPALRLEYAQRALSEAPVGAIRTEARYSNSGYLIAAAIAERATGQDFESLLRQQVFQPLGMQVDTSTARRGQLLGHKAGKPLSGARSDIPPFFAPAGATIRLTMRDWATFAIDQMAGEAGKGKLLSAEGYRYLHSVQGESGSALGWGVKTNWPAHAPIRLLMHAGSNGYWNALVALAPDLQGGVLVAANAGEGSGAEQQQMQIVMRLMAGFAKPDQAKAAP</sequence>
<reference evidence="5 6" key="1">
    <citation type="submission" date="2019-12" db="EMBL/GenBank/DDBJ databases">
        <title>Novel species isolated from a subtropical stream in China.</title>
        <authorList>
            <person name="Lu H."/>
        </authorList>
    </citation>
    <scope>NUCLEOTIDE SEQUENCE [LARGE SCALE GENOMIC DNA]</scope>
    <source>
        <strain evidence="5 6">DS3</strain>
    </source>
</reference>
<accession>A0A6N9HFC9</accession>
<evidence type="ECO:0000256" key="2">
    <source>
        <dbReference type="ARBA" id="ARBA00023136"/>
    </source>
</evidence>
<feature type="chain" id="PRO_5027068428" evidence="3">
    <location>
        <begin position="21"/>
        <end position="368"/>
    </location>
</feature>
<keyword evidence="5" id="KW-0378">Hydrolase</keyword>
<evidence type="ECO:0000256" key="1">
    <source>
        <dbReference type="ARBA" id="ARBA00004370"/>
    </source>
</evidence>
<gene>
    <name evidence="5" type="ORF">GTP41_06585</name>
</gene>
<evidence type="ECO:0000259" key="4">
    <source>
        <dbReference type="Pfam" id="PF00144"/>
    </source>
</evidence>
<dbReference type="Pfam" id="PF00144">
    <property type="entry name" value="Beta-lactamase"/>
    <property type="match status" value="1"/>
</dbReference>
<dbReference type="EMBL" id="WWCJ01000004">
    <property type="protein sequence ID" value="MYN01763.1"/>
    <property type="molecule type" value="Genomic_DNA"/>
</dbReference>
<comment type="subcellular location">
    <subcellularLocation>
        <location evidence="1">Membrane</location>
    </subcellularLocation>
</comment>
<dbReference type="RefSeq" id="WP_161024773.1">
    <property type="nucleotide sequence ID" value="NZ_WWCJ01000004.1"/>
</dbReference>
<dbReference type="Proteomes" id="UP000448575">
    <property type="component" value="Unassembled WGS sequence"/>
</dbReference>
<dbReference type="InterPro" id="IPR012338">
    <property type="entry name" value="Beta-lactam/transpept-like"/>
</dbReference>
<dbReference type="PANTHER" id="PTHR46825">
    <property type="entry name" value="D-ALANYL-D-ALANINE-CARBOXYPEPTIDASE/ENDOPEPTIDASE AMPH"/>
    <property type="match status" value="1"/>
</dbReference>
<keyword evidence="3" id="KW-0732">Signal</keyword>
<name>A0A6N9HFC9_9BURK</name>
<dbReference type="InterPro" id="IPR050491">
    <property type="entry name" value="AmpC-like"/>
</dbReference>
<evidence type="ECO:0000313" key="5">
    <source>
        <dbReference type="EMBL" id="MYN01763.1"/>
    </source>
</evidence>
<dbReference type="AlphaFoldDB" id="A0A6N9HFC9"/>
<dbReference type="SUPFAM" id="SSF56601">
    <property type="entry name" value="beta-lactamase/transpeptidase-like"/>
    <property type="match status" value="1"/>
</dbReference>
<dbReference type="Gene3D" id="3.40.710.10">
    <property type="entry name" value="DD-peptidase/beta-lactamase superfamily"/>
    <property type="match status" value="1"/>
</dbReference>
<dbReference type="GO" id="GO:0016787">
    <property type="term" value="F:hydrolase activity"/>
    <property type="evidence" value="ECO:0007669"/>
    <property type="project" value="UniProtKB-KW"/>
</dbReference>
<comment type="caution">
    <text evidence="5">The sequence shown here is derived from an EMBL/GenBank/DDBJ whole genome shotgun (WGS) entry which is preliminary data.</text>
</comment>
<protein>
    <submittedName>
        <fullName evidence="5">Serine hydrolase</fullName>
    </submittedName>
</protein>
<dbReference type="InterPro" id="IPR001466">
    <property type="entry name" value="Beta-lactam-related"/>
</dbReference>
<feature type="signal peptide" evidence="3">
    <location>
        <begin position="1"/>
        <end position="20"/>
    </location>
</feature>